<dbReference type="EMBL" id="PJQY01000060">
    <property type="protein sequence ID" value="PQQ19665.1"/>
    <property type="molecule type" value="Genomic_DNA"/>
</dbReference>
<evidence type="ECO:0000313" key="1">
    <source>
        <dbReference type="EMBL" id="PQQ19665.1"/>
    </source>
</evidence>
<proteinExistence type="predicted"/>
<keyword evidence="2" id="KW-1185">Reference proteome</keyword>
<accession>A0A314ZID9</accession>
<protein>
    <submittedName>
        <fullName evidence="1">Uncharacterized protein</fullName>
    </submittedName>
</protein>
<gene>
    <name evidence="1" type="ORF">Pyn_22596</name>
</gene>
<reference evidence="1 2" key="1">
    <citation type="submission" date="2018-02" db="EMBL/GenBank/DDBJ databases">
        <title>Draft genome of wild Prunus yedoensis var. nudiflora.</title>
        <authorList>
            <person name="Baek S."/>
            <person name="Kim J.-H."/>
            <person name="Choi K."/>
            <person name="Kim G.-B."/>
            <person name="Cho A."/>
            <person name="Jang H."/>
            <person name="Shin C.-H."/>
            <person name="Yu H.-J."/>
            <person name="Mun J.-H."/>
        </authorList>
    </citation>
    <scope>NUCLEOTIDE SEQUENCE [LARGE SCALE GENOMIC DNA]</scope>
    <source>
        <strain evidence="2">cv. Jeju island</strain>
        <tissue evidence="1">Leaf</tissue>
    </source>
</reference>
<comment type="caution">
    <text evidence="1">The sequence shown here is derived from an EMBL/GenBank/DDBJ whole genome shotgun (WGS) entry which is preliminary data.</text>
</comment>
<sequence>MLEKLELLKMVEIEKVGLLEMVGIEKLALVDMVGIEKPRLLQMPGVEAFSSGSYKWAWAAVNSKMDEIAP</sequence>
<evidence type="ECO:0000313" key="2">
    <source>
        <dbReference type="Proteomes" id="UP000250321"/>
    </source>
</evidence>
<name>A0A314ZID9_PRUYE</name>
<dbReference type="AlphaFoldDB" id="A0A314ZID9"/>
<dbReference type="Proteomes" id="UP000250321">
    <property type="component" value="Unassembled WGS sequence"/>
</dbReference>
<organism evidence="1 2">
    <name type="scientific">Prunus yedoensis var. nudiflora</name>
    <dbReference type="NCBI Taxonomy" id="2094558"/>
    <lineage>
        <taxon>Eukaryota</taxon>
        <taxon>Viridiplantae</taxon>
        <taxon>Streptophyta</taxon>
        <taxon>Embryophyta</taxon>
        <taxon>Tracheophyta</taxon>
        <taxon>Spermatophyta</taxon>
        <taxon>Magnoliopsida</taxon>
        <taxon>eudicotyledons</taxon>
        <taxon>Gunneridae</taxon>
        <taxon>Pentapetalae</taxon>
        <taxon>rosids</taxon>
        <taxon>fabids</taxon>
        <taxon>Rosales</taxon>
        <taxon>Rosaceae</taxon>
        <taxon>Amygdaloideae</taxon>
        <taxon>Amygdaleae</taxon>
        <taxon>Prunus</taxon>
    </lineage>
</organism>